<protein>
    <recommendedName>
        <fullName evidence="3">amidase</fullName>
        <ecNumber evidence="3">3.5.1.4</ecNumber>
    </recommendedName>
</protein>
<dbReference type="Pfam" id="PF01425">
    <property type="entry name" value="Amidase"/>
    <property type="match status" value="1"/>
</dbReference>
<comment type="caution">
    <text evidence="9">The sequence shown here is derived from an EMBL/GenBank/DDBJ whole genome shotgun (WGS) entry which is preliminary data.</text>
</comment>
<evidence type="ECO:0000256" key="1">
    <source>
        <dbReference type="ARBA" id="ARBA00001311"/>
    </source>
</evidence>
<feature type="domain" description="Amidase" evidence="8">
    <location>
        <begin position="78"/>
        <end position="544"/>
    </location>
</feature>
<evidence type="ECO:0000256" key="7">
    <source>
        <dbReference type="SAM" id="MobiDB-lite"/>
    </source>
</evidence>
<dbReference type="InterPro" id="IPR036928">
    <property type="entry name" value="AS_sf"/>
</dbReference>
<dbReference type="PROSITE" id="PS00571">
    <property type="entry name" value="AMIDASES"/>
    <property type="match status" value="1"/>
</dbReference>
<dbReference type="EMBL" id="VIBQ01000009">
    <property type="protein sequence ID" value="KAB8337251.1"/>
    <property type="molecule type" value="Genomic_DNA"/>
</dbReference>
<dbReference type="PANTHER" id="PTHR46072">
    <property type="entry name" value="AMIDASE-RELATED-RELATED"/>
    <property type="match status" value="1"/>
</dbReference>
<evidence type="ECO:0000256" key="3">
    <source>
        <dbReference type="ARBA" id="ARBA00012922"/>
    </source>
</evidence>
<sequence length="559" mass="60354">MSTDSWESIAAEAQKHRDASIDRLQPPLPGLPATADLPLDVTSIPAAVLTPQEVAITEASPEHVLQKLAGQEWSAVDVASAFLRRAGLAQQLVNCITELTPERALARAKECDDYLKTHGKPMGPLHGLPISVKEMVGMKGLDLNAGFCGWWGTVAEEDAWLLDSLWDAGCVFYARTTQPQTLMHLETSSNLYGVTVNPYNRNLTSGGSSGGEGALLGIKGSCLGIGTDIGGSIRSPAANNGVYGLRPTANRLPLGGLSASMEGAEHIMPVIGPMSTSLAGIDIFMHAALAKKPWLRSPSLVPLPWTPPATLASTPGKPIKVGVLWDDGIVKPHLPILRALQETVAKLQTAGNSQFEFVDWTPYKHDEAWEIIASLYFADGGAEESAAIASSGEPWRPLSRWIIPDNPHVKNLSIAELWALTNRRDAYRAQYAQVWNDTASGVDATTGDLLGAVDVILCPVGPGAAPPLDCARYWGYTSQWNLLDYPALVFPVGKVDQQRDAKDGSYQPRNEQDLYNHELYDPKVYENAPISLQLVGRRFEDEKVVGVCRAMEAVLKTAL</sequence>
<feature type="active site" description="Charge relay system" evidence="5">
    <location>
        <position position="133"/>
    </location>
</feature>
<dbReference type="InterPro" id="IPR023631">
    <property type="entry name" value="Amidase_dom"/>
</dbReference>
<comment type="catalytic activity">
    <reaction evidence="1">
        <text>a monocarboxylic acid amide + H2O = a monocarboxylate + NH4(+)</text>
        <dbReference type="Rhea" id="RHEA:12020"/>
        <dbReference type="ChEBI" id="CHEBI:15377"/>
        <dbReference type="ChEBI" id="CHEBI:28938"/>
        <dbReference type="ChEBI" id="CHEBI:35757"/>
        <dbReference type="ChEBI" id="CHEBI:83628"/>
        <dbReference type="EC" id="3.5.1.4"/>
    </reaction>
</comment>
<gene>
    <name evidence="9" type="ORF">FH972_021553</name>
</gene>
<dbReference type="SUPFAM" id="SSF75304">
    <property type="entry name" value="Amidase signature (AS) enzymes"/>
    <property type="match status" value="1"/>
</dbReference>
<name>A0A5N6KPN6_9ROSI</name>
<keyword evidence="4" id="KW-0378">Hydrolase</keyword>
<organism evidence="9 10">
    <name type="scientific">Carpinus fangiana</name>
    <dbReference type="NCBI Taxonomy" id="176857"/>
    <lineage>
        <taxon>Eukaryota</taxon>
        <taxon>Viridiplantae</taxon>
        <taxon>Streptophyta</taxon>
        <taxon>Embryophyta</taxon>
        <taxon>Tracheophyta</taxon>
        <taxon>Spermatophyta</taxon>
        <taxon>Magnoliopsida</taxon>
        <taxon>eudicotyledons</taxon>
        <taxon>Gunneridae</taxon>
        <taxon>Pentapetalae</taxon>
        <taxon>rosids</taxon>
        <taxon>fabids</taxon>
        <taxon>Fagales</taxon>
        <taxon>Betulaceae</taxon>
        <taxon>Carpinus</taxon>
    </lineage>
</organism>
<evidence type="ECO:0000256" key="4">
    <source>
        <dbReference type="ARBA" id="ARBA00022801"/>
    </source>
</evidence>
<evidence type="ECO:0000256" key="2">
    <source>
        <dbReference type="ARBA" id="ARBA00009199"/>
    </source>
</evidence>
<dbReference type="AlphaFoldDB" id="A0A5N6KPN6"/>
<keyword evidence="10" id="KW-1185">Reference proteome</keyword>
<feature type="binding site" evidence="6">
    <location>
        <position position="182"/>
    </location>
    <ligand>
        <name>substrate</name>
    </ligand>
</feature>
<dbReference type="PIRSF" id="PIRSF001221">
    <property type="entry name" value="Amidase_fungi"/>
    <property type="match status" value="1"/>
</dbReference>
<evidence type="ECO:0000256" key="6">
    <source>
        <dbReference type="PIRSR" id="PIRSR001221-2"/>
    </source>
</evidence>
<evidence type="ECO:0000313" key="9">
    <source>
        <dbReference type="EMBL" id="KAB8337251.1"/>
    </source>
</evidence>
<feature type="region of interest" description="Disordered" evidence="7">
    <location>
        <begin position="1"/>
        <end position="29"/>
    </location>
</feature>
<dbReference type="OrthoDB" id="6428749at2759"/>
<dbReference type="Gene3D" id="3.90.1300.10">
    <property type="entry name" value="Amidase signature (AS) domain"/>
    <property type="match status" value="1"/>
</dbReference>
<dbReference type="Proteomes" id="UP000327013">
    <property type="component" value="Unassembled WGS sequence"/>
</dbReference>
<accession>A0A5N6KPN6</accession>
<feature type="active site" description="Charge relay system" evidence="5">
    <location>
        <position position="208"/>
    </location>
</feature>
<feature type="active site" description="Acyl-ester intermediate" evidence="5">
    <location>
        <position position="232"/>
    </location>
</feature>
<dbReference type="GO" id="GO:0004040">
    <property type="term" value="F:amidase activity"/>
    <property type="evidence" value="ECO:0007669"/>
    <property type="project" value="UniProtKB-EC"/>
</dbReference>
<evidence type="ECO:0000313" key="10">
    <source>
        <dbReference type="Proteomes" id="UP000327013"/>
    </source>
</evidence>
<dbReference type="EC" id="3.5.1.4" evidence="3"/>
<evidence type="ECO:0000259" key="8">
    <source>
        <dbReference type="Pfam" id="PF01425"/>
    </source>
</evidence>
<proteinExistence type="inferred from homology"/>
<reference evidence="9 10" key="1">
    <citation type="submission" date="2019-06" db="EMBL/GenBank/DDBJ databases">
        <title>A chromosomal-level reference genome of Carpinus fangiana (Coryloideae, Betulaceae).</title>
        <authorList>
            <person name="Yang X."/>
            <person name="Wang Z."/>
            <person name="Zhang L."/>
            <person name="Hao G."/>
            <person name="Liu J."/>
            <person name="Yang Y."/>
        </authorList>
    </citation>
    <scope>NUCLEOTIDE SEQUENCE [LARGE SCALE GENOMIC DNA]</scope>
    <source>
        <strain evidence="9">Cfa_2016G</strain>
        <tissue evidence="9">Leaf</tissue>
    </source>
</reference>
<evidence type="ECO:0000256" key="5">
    <source>
        <dbReference type="PIRSR" id="PIRSR001221-1"/>
    </source>
</evidence>
<comment type="similarity">
    <text evidence="2">Belongs to the amidase family.</text>
</comment>
<feature type="binding site" evidence="6">
    <location>
        <position position="208"/>
    </location>
    <ligand>
        <name>substrate</name>
    </ligand>
</feature>
<dbReference type="InterPro" id="IPR020556">
    <property type="entry name" value="Amidase_CS"/>
</dbReference>
<dbReference type="PANTHER" id="PTHR46072:SF4">
    <property type="entry name" value="AMIDASE C550.07-RELATED"/>
    <property type="match status" value="1"/>
</dbReference>
<feature type="binding site" evidence="6">
    <location>
        <begin position="229"/>
        <end position="232"/>
    </location>
    <ligand>
        <name>substrate</name>
    </ligand>
</feature>